<evidence type="ECO:0000313" key="2">
    <source>
        <dbReference type="EMBL" id="MEN7547594.1"/>
    </source>
</evidence>
<name>A0AAW9S5H6_9BACT</name>
<sequence>MKTQILNPQSLYNPTPYGYSHMASVQAGSHLVFVAGQGGEDREGNLQADFRAQVKQAFANIQKALAEVHLEMKDIVKLSTLIVDYDAAKHQVLIEESRHIWPDKVYPAQTLIPVPKLALEDMLFEVEAIAVKA</sequence>
<keyword evidence="2" id="KW-0378">Hydrolase</keyword>
<dbReference type="PANTHER" id="PTHR11803">
    <property type="entry name" value="2-IMINOBUTANOATE/2-IMINOPROPANOATE DEAMINASE RIDA"/>
    <property type="match status" value="1"/>
</dbReference>
<dbReference type="GO" id="GO:0019239">
    <property type="term" value="F:deaminase activity"/>
    <property type="evidence" value="ECO:0007669"/>
    <property type="project" value="TreeGrafter"/>
</dbReference>
<dbReference type="RefSeq" id="WP_346820381.1">
    <property type="nucleotide sequence ID" value="NZ_JBDKWZ010000003.1"/>
</dbReference>
<dbReference type="InterPro" id="IPR035959">
    <property type="entry name" value="RutC-like_sf"/>
</dbReference>
<comment type="caution">
    <text evidence="2">The sequence shown here is derived from an EMBL/GenBank/DDBJ whole genome shotgun (WGS) entry which is preliminary data.</text>
</comment>
<organism evidence="2 3">
    <name type="scientific">Rapidithrix thailandica</name>
    <dbReference type="NCBI Taxonomy" id="413964"/>
    <lineage>
        <taxon>Bacteria</taxon>
        <taxon>Pseudomonadati</taxon>
        <taxon>Bacteroidota</taxon>
        <taxon>Cytophagia</taxon>
        <taxon>Cytophagales</taxon>
        <taxon>Flammeovirgaceae</taxon>
        <taxon>Rapidithrix</taxon>
    </lineage>
</organism>
<protein>
    <submittedName>
        <fullName evidence="2">RidA family protein</fullName>
        <ecNumber evidence="2">3.5.-.-</ecNumber>
    </submittedName>
</protein>
<dbReference type="Proteomes" id="UP001403385">
    <property type="component" value="Unassembled WGS sequence"/>
</dbReference>
<dbReference type="EC" id="3.5.-.-" evidence="2"/>
<gene>
    <name evidence="2" type="ORF">AAG747_06735</name>
</gene>
<dbReference type="PANTHER" id="PTHR11803:SF58">
    <property type="entry name" value="PROTEIN HMF1-RELATED"/>
    <property type="match status" value="1"/>
</dbReference>
<dbReference type="AlphaFoldDB" id="A0AAW9S5H6"/>
<evidence type="ECO:0000313" key="3">
    <source>
        <dbReference type="Proteomes" id="UP001403385"/>
    </source>
</evidence>
<proteinExistence type="inferred from homology"/>
<accession>A0AAW9S5H6</accession>
<dbReference type="Pfam" id="PF01042">
    <property type="entry name" value="Ribonuc_L-PSP"/>
    <property type="match status" value="1"/>
</dbReference>
<dbReference type="EMBL" id="JBDKWZ010000003">
    <property type="protein sequence ID" value="MEN7547594.1"/>
    <property type="molecule type" value="Genomic_DNA"/>
</dbReference>
<dbReference type="Gene3D" id="3.30.1330.40">
    <property type="entry name" value="RutC-like"/>
    <property type="match status" value="1"/>
</dbReference>
<comment type="similarity">
    <text evidence="1">Belongs to the RutC family.</text>
</comment>
<dbReference type="SUPFAM" id="SSF55298">
    <property type="entry name" value="YjgF-like"/>
    <property type="match status" value="1"/>
</dbReference>
<dbReference type="GO" id="GO:0005829">
    <property type="term" value="C:cytosol"/>
    <property type="evidence" value="ECO:0007669"/>
    <property type="project" value="TreeGrafter"/>
</dbReference>
<dbReference type="InterPro" id="IPR006175">
    <property type="entry name" value="YjgF/YER057c/UK114"/>
</dbReference>
<evidence type="ECO:0000256" key="1">
    <source>
        <dbReference type="ARBA" id="ARBA00010552"/>
    </source>
</evidence>
<dbReference type="CDD" id="cd00448">
    <property type="entry name" value="YjgF_YER057c_UK114_family"/>
    <property type="match status" value="1"/>
</dbReference>
<reference evidence="2 3" key="1">
    <citation type="submission" date="2024-04" db="EMBL/GenBank/DDBJ databases">
        <title>Novel genus in family Flammeovirgaceae.</title>
        <authorList>
            <person name="Nguyen T.H."/>
            <person name="Vuong T.Q."/>
            <person name="Le H."/>
            <person name="Kim S.-G."/>
        </authorList>
    </citation>
    <scope>NUCLEOTIDE SEQUENCE [LARGE SCALE GENOMIC DNA]</scope>
    <source>
        <strain evidence="2 3">JCM 23209</strain>
    </source>
</reference>
<keyword evidence="3" id="KW-1185">Reference proteome</keyword>